<gene>
    <name evidence="1" type="ORF">PHYPA_011695</name>
</gene>
<evidence type="ECO:0000313" key="1">
    <source>
        <dbReference type="EMBL" id="PNR49799.1"/>
    </source>
</evidence>
<protein>
    <submittedName>
        <fullName evidence="1 2">Uncharacterized protein</fullName>
    </submittedName>
</protein>
<accession>A0A2K1K7P4</accession>
<reference evidence="1 3" key="2">
    <citation type="journal article" date="2018" name="Plant J.">
        <title>The Physcomitrella patens chromosome-scale assembly reveals moss genome structure and evolution.</title>
        <authorList>
            <person name="Lang D."/>
            <person name="Ullrich K.K."/>
            <person name="Murat F."/>
            <person name="Fuchs J."/>
            <person name="Jenkins J."/>
            <person name="Haas F.B."/>
            <person name="Piednoel M."/>
            <person name="Gundlach H."/>
            <person name="Van Bel M."/>
            <person name="Meyberg R."/>
            <person name="Vives C."/>
            <person name="Morata J."/>
            <person name="Symeonidi A."/>
            <person name="Hiss M."/>
            <person name="Muchero W."/>
            <person name="Kamisugi Y."/>
            <person name="Saleh O."/>
            <person name="Blanc G."/>
            <person name="Decker E.L."/>
            <person name="van Gessel N."/>
            <person name="Grimwood J."/>
            <person name="Hayes R.D."/>
            <person name="Graham S.W."/>
            <person name="Gunter L.E."/>
            <person name="McDaniel S.F."/>
            <person name="Hoernstein S.N.W."/>
            <person name="Larsson A."/>
            <person name="Li F.W."/>
            <person name="Perroud P.F."/>
            <person name="Phillips J."/>
            <person name="Ranjan P."/>
            <person name="Rokshar D.S."/>
            <person name="Rothfels C.J."/>
            <person name="Schneider L."/>
            <person name="Shu S."/>
            <person name="Stevenson D.W."/>
            <person name="Thummler F."/>
            <person name="Tillich M."/>
            <person name="Villarreal Aguilar J.C."/>
            <person name="Widiez T."/>
            <person name="Wong G.K."/>
            <person name="Wymore A."/>
            <person name="Zhang Y."/>
            <person name="Zimmer A.D."/>
            <person name="Quatrano R.S."/>
            <person name="Mayer K.F.X."/>
            <person name="Goodstein D."/>
            <person name="Casacuberta J.M."/>
            <person name="Vandepoele K."/>
            <person name="Reski R."/>
            <person name="Cuming A.C."/>
            <person name="Tuskan G.A."/>
            <person name="Maumus F."/>
            <person name="Salse J."/>
            <person name="Schmutz J."/>
            <person name="Rensing S.A."/>
        </authorList>
    </citation>
    <scope>NUCLEOTIDE SEQUENCE [LARGE SCALE GENOMIC DNA]</scope>
    <source>
        <strain evidence="2 3">cv. Gransden 2004</strain>
    </source>
</reference>
<dbReference type="AlphaFoldDB" id="A0A2K1K7P4"/>
<proteinExistence type="predicted"/>
<sequence length="84" mass="9481">MQELDLHNPRKFYKEVTHSNTGLQLLLPFPYHGQVGICTPLLGCLSVNHSSLTMSRTMPESNSYEIFQSTTNLLLCTKCCSTEM</sequence>
<dbReference type="EMBL" id="ABEU02000008">
    <property type="protein sequence ID" value="PNR49799.1"/>
    <property type="molecule type" value="Genomic_DNA"/>
</dbReference>
<keyword evidence="3" id="KW-1185">Reference proteome</keyword>
<evidence type="ECO:0000313" key="2">
    <source>
        <dbReference type="EnsemblPlants" id="PAC:32964883.CDS.1"/>
    </source>
</evidence>
<dbReference type="InParanoid" id="A0A2K1K7P4"/>
<dbReference type="Proteomes" id="UP000006727">
    <property type="component" value="Chromosome 8"/>
</dbReference>
<dbReference type="Gramene" id="Pp3c8_17321V3.1">
    <property type="protein sequence ID" value="PAC:32964883.CDS.1"/>
    <property type="gene ID" value="Pp3c8_17321"/>
</dbReference>
<evidence type="ECO:0000313" key="3">
    <source>
        <dbReference type="Proteomes" id="UP000006727"/>
    </source>
</evidence>
<organism evidence="1">
    <name type="scientific">Physcomitrium patens</name>
    <name type="common">Spreading-leaved earth moss</name>
    <name type="synonym">Physcomitrella patens</name>
    <dbReference type="NCBI Taxonomy" id="3218"/>
    <lineage>
        <taxon>Eukaryota</taxon>
        <taxon>Viridiplantae</taxon>
        <taxon>Streptophyta</taxon>
        <taxon>Embryophyta</taxon>
        <taxon>Bryophyta</taxon>
        <taxon>Bryophytina</taxon>
        <taxon>Bryopsida</taxon>
        <taxon>Funariidae</taxon>
        <taxon>Funariales</taxon>
        <taxon>Funariaceae</taxon>
        <taxon>Physcomitrium</taxon>
    </lineage>
</organism>
<name>A0A2K1K7P4_PHYPA</name>
<dbReference type="EnsemblPlants" id="Pp3c8_17321V3.1">
    <property type="protein sequence ID" value="PAC:32964883.CDS.1"/>
    <property type="gene ID" value="Pp3c8_17321"/>
</dbReference>
<reference evidence="1 3" key="1">
    <citation type="journal article" date="2008" name="Science">
        <title>The Physcomitrella genome reveals evolutionary insights into the conquest of land by plants.</title>
        <authorList>
            <person name="Rensing S."/>
            <person name="Lang D."/>
            <person name="Zimmer A."/>
            <person name="Terry A."/>
            <person name="Salamov A."/>
            <person name="Shapiro H."/>
            <person name="Nishiyama T."/>
            <person name="Perroud P.-F."/>
            <person name="Lindquist E."/>
            <person name="Kamisugi Y."/>
            <person name="Tanahashi T."/>
            <person name="Sakakibara K."/>
            <person name="Fujita T."/>
            <person name="Oishi K."/>
            <person name="Shin-I T."/>
            <person name="Kuroki Y."/>
            <person name="Toyoda A."/>
            <person name="Suzuki Y."/>
            <person name="Hashimoto A."/>
            <person name="Yamaguchi K."/>
            <person name="Sugano A."/>
            <person name="Kohara Y."/>
            <person name="Fujiyama A."/>
            <person name="Anterola A."/>
            <person name="Aoki S."/>
            <person name="Ashton N."/>
            <person name="Barbazuk W.B."/>
            <person name="Barker E."/>
            <person name="Bennetzen J."/>
            <person name="Bezanilla M."/>
            <person name="Blankenship R."/>
            <person name="Cho S.H."/>
            <person name="Dutcher S."/>
            <person name="Estelle M."/>
            <person name="Fawcett J.A."/>
            <person name="Gundlach H."/>
            <person name="Hanada K."/>
            <person name="Heyl A."/>
            <person name="Hicks K.A."/>
            <person name="Hugh J."/>
            <person name="Lohr M."/>
            <person name="Mayer K."/>
            <person name="Melkozernov A."/>
            <person name="Murata T."/>
            <person name="Nelson D."/>
            <person name="Pils B."/>
            <person name="Prigge M."/>
            <person name="Reiss B."/>
            <person name="Renner T."/>
            <person name="Rombauts S."/>
            <person name="Rushton P."/>
            <person name="Sanderfoot A."/>
            <person name="Schween G."/>
            <person name="Shiu S.-H."/>
            <person name="Stueber K."/>
            <person name="Theodoulou F.L."/>
            <person name="Tu H."/>
            <person name="Van de Peer Y."/>
            <person name="Verrier P.J."/>
            <person name="Waters E."/>
            <person name="Wood A."/>
            <person name="Yang L."/>
            <person name="Cove D."/>
            <person name="Cuming A."/>
            <person name="Hasebe M."/>
            <person name="Lucas S."/>
            <person name="Mishler D.B."/>
            <person name="Reski R."/>
            <person name="Grigoriev I."/>
            <person name="Quatrano R.S."/>
            <person name="Boore J.L."/>
        </authorList>
    </citation>
    <scope>NUCLEOTIDE SEQUENCE [LARGE SCALE GENOMIC DNA]</scope>
    <source>
        <strain evidence="2 3">cv. Gransden 2004</strain>
    </source>
</reference>
<reference evidence="2" key="3">
    <citation type="submission" date="2020-12" db="UniProtKB">
        <authorList>
            <consortium name="EnsemblPlants"/>
        </authorList>
    </citation>
    <scope>IDENTIFICATION</scope>
</reference>